<comment type="caution">
    <text evidence="1">The sequence shown here is derived from an EMBL/GenBank/DDBJ whole genome shotgun (WGS) entry which is preliminary data.</text>
</comment>
<proteinExistence type="predicted"/>
<dbReference type="Proteomes" id="UP001346869">
    <property type="component" value="Unassembled WGS sequence"/>
</dbReference>
<evidence type="ECO:0000313" key="2">
    <source>
        <dbReference type="Proteomes" id="UP001346869"/>
    </source>
</evidence>
<keyword evidence="2" id="KW-1185">Reference proteome</keyword>
<gene>
    <name evidence="1" type="ORF">PBY51_017035</name>
</gene>
<name>A0AAN8AAM0_ELEMC</name>
<reference evidence="1 2" key="2">
    <citation type="journal article" date="2023" name="Mol. Biol. Evol.">
        <title>Genomics of Secondarily Temperate Adaptation in the Only Non-Antarctic Icefish.</title>
        <authorList>
            <person name="Rivera-Colon A.G."/>
            <person name="Rayamajhi N."/>
            <person name="Minhas B.F."/>
            <person name="Madrigal G."/>
            <person name="Bilyk K.T."/>
            <person name="Yoon V."/>
            <person name="Hune M."/>
            <person name="Gregory S."/>
            <person name="Cheng C.H.C."/>
            <person name="Catchen J.M."/>
        </authorList>
    </citation>
    <scope>NUCLEOTIDE SEQUENCE [LARGE SCALE GENOMIC DNA]</scope>
    <source>
        <strain evidence="1">JMC-PN-2008</strain>
    </source>
</reference>
<dbReference type="AlphaFoldDB" id="A0AAN8AAM0"/>
<evidence type="ECO:0000313" key="1">
    <source>
        <dbReference type="EMBL" id="KAK5847947.1"/>
    </source>
</evidence>
<reference evidence="1 2" key="1">
    <citation type="journal article" date="2023" name="Genes (Basel)">
        <title>Chromosome-Level Genome Assembly and Circadian Gene Repertoire of the Patagonia Blennie Eleginops maclovinus-The Closest Ancestral Proxy of Antarctic Cryonotothenioids.</title>
        <authorList>
            <person name="Cheng C.C."/>
            <person name="Rivera-Colon A.G."/>
            <person name="Minhas B.F."/>
            <person name="Wilson L."/>
            <person name="Rayamajhi N."/>
            <person name="Vargas-Chacoff L."/>
            <person name="Catchen J.M."/>
        </authorList>
    </citation>
    <scope>NUCLEOTIDE SEQUENCE [LARGE SCALE GENOMIC DNA]</scope>
    <source>
        <strain evidence="1">JMC-PN-2008</strain>
    </source>
</reference>
<accession>A0AAN8AAM0</accession>
<organism evidence="1 2">
    <name type="scientific">Eleginops maclovinus</name>
    <name type="common">Patagonian blennie</name>
    <name type="synonym">Eleginus maclovinus</name>
    <dbReference type="NCBI Taxonomy" id="56733"/>
    <lineage>
        <taxon>Eukaryota</taxon>
        <taxon>Metazoa</taxon>
        <taxon>Chordata</taxon>
        <taxon>Craniata</taxon>
        <taxon>Vertebrata</taxon>
        <taxon>Euteleostomi</taxon>
        <taxon>Actinopterygii</taxon>
        <taxon>Neopterygii</taxon>
        <taxon>Teleostei</taxon>
        <taxon>Neoteleostei</taxon>
        <taxon>Acanthomorphata</taxon>
        <taxon>Eupercaria</taxon>
        <taxon>Perciformes</taxon>
        <taxon>Notothenioidei</taxon>
        <taxon>Eleginopidae</taxon>
        <taxon>Eleginops</taxon>
    </lineage>
</organism>
<protein>
    <submittedName>
        <fullName evidence="1">Uncharacterized protein</fullName>
    </submittedName>
</protein>
<sequence length="69" mass="7660">MKKTEGDMKMPRLPSSRGARYDLCALGLPPVEERLSTLCEAFLTSAQPERMNGFECGLPPRRIVLHASV</sequence>
<dbReference type="EMBL" id="JAUZQC010000026">
    <property type="protein sequence ID" value="KAK5847947.1"/>
    <property type="molecule type" value="Genomic_DNA"/>
</dbReference>